<protein>
    <submittedName>
        <fullName evidence="3">Prepilin-type N-terminal cleavage/methylation domain-containing protein</fullName>
    </submittedName>
</protein>
<dbReference type="Pfam" id="PF07963">
    <property type="entry name" value="N_methyl"/>
    <property type="match status" value="1"/>
</dbReference>
<dbReference type="GO" id="GO:0015628">
    <property type="term" value="P:protein secretion by the type II secretion system"/>
    <property type="evidence" value="ECO:0007669"/>
    <property type="project" value="InterPro"/>
</dbReference>
<comment type="caution">
    <text evidence="3">The sequence shown here is derived from an EMBL/GenBank/DDBJ whole genome shotgun (WGS) entry which is preliminary data.</text>
</comment>
<dbReference type="GO" id="GO:0015627">
    <property type="term" value="C:type II protein secretion system complex"/>
    <property type="evidence" value="ECO:0007669"/>
    <property type="project" value="InterPro"/>
</dbReference>
<sequence length="152" mass="16818">MRNTSKGFTLVEMLVVMAIIAIIAGFLFPTVQKVKENARTARARAMMETLGLALQAYRVDWGVFGPNENDLNDSGALYTMLTTSKKNGPYMEFKESDIDDDGSKKKLLDPWAGFYIVVVDTDGGSNSVPAHNRHSFDISCTSKTGTEINNWE</sequence>
<evidence type="ECO:0000313" key="4">
    <source>
        <dbReference type="Proteomes" id="UP000266426"/>
    </source>
</evidence>
<accession>A0A3A4QZV0</accession>
<dbReference type="EMBL" id="QZJZ01000049">
    <property type="protein sequence ID" value="RJP59420.1"/>
    <property type="molecule type" value="Genomic_DNA"/>
</dbReference>
<evidence type="ECO:0000313" key="3">
    <source>
        <dbReference type="EMBL" id="RJP59420.1"/>
    </source>
</evidence>
<dbReference type="Proteomes" id="UP000266426">
    <property type="component" value="Unassembled WGS sequence"/>
</dbReference>
<organism evidence="3 4">
    <name type="scientific">Candidatus Auribacter fodinae</name>
    <dbReference type="NCBI Taxonomy" id="2093366"/>
    <lineage>
        <taxon>Bacteria</taxon>
        <taxon>Pseudomonadati</taxon>
        <taxon>Candidatus Auribacterota</taxon>
        <taxon>Candidatus Auribacteria</taxon>
        <taxon>Candidatus Auribacterales</taxon>
        <taxon>Candidatus Auribacteraceae</taxon>
        <taxon>Candidatus Auribacter</taxon>
    </lineage>
</organism>
<keyword evidence="1" id="KW-0488">Methylation</keyword>
<reference evidence="3 4" key="1">
    <citation type="journal article" date="2017" name="ISME J.">
        <title>Energy and carbon metabolisms in a deep terrestrial subsurface fluid microbial community.</title>
        <authorList>
            <person name="Momper L."/>
            <person name="Jungbluth S.P."/>
            <person name="Lee M.D."/>
            <person name="Amend J.P."/>
        </authorList>
    </citation>
    <scope>NUCLEOTIDE SEQUENCE [LARGE SCALE GENOMIC DNA]</scope>
    <source>
        <strain evidence="3">SURF_26</strain>
    </source>
</reference>
<dbReference type="AlphaFoldDB" id="A0A3A4QZV0"/>
<dbReference type="PRINTS" id="PR00813">
    <property type="entry name" value="BCTERIALGSPG"/>
</dbReference>
<keyword evidence="2" id="KW-0472">Membrane</keyword>
<dbReference type="InterPro" id="IPR045584">
    <property type="entry name" value="Pilin-like"/>
</dbReference>
<feature type="transmembrane region" description="Helical" evidence="2">
    <location>
        <begin position="7"/>
        <end position="28"/>
    </location>
</feature>
<evidence type="ECO:0000256" key="2">
    <source>
        <dbReference type="SAM" id="Phobius"/>
    </source>
</evidence>
<name>A0A3A4QZV0_9BACT</name>
<gene>
    <name evidence="3" type="ORF">C4541_06050</name>
</gene>
<evidence type="ECO:0000256" key="1">
    <source>
        <dbReference type="ARBA" id="ARBA00022481"/>
    </source>
</evidence>
<keyword evidence="2" id="KW-1133">Transmembrane helix</keyword>
<dbReference type="NCBIfam" id="TIGR02532">
    <property type="entry name" value="IV_pilin_GFxxxE"/>
    <property type="match status" value="1"/>
</dbReference>
<dbReference type="PANTHER" id="PTHR30093">
    <property type="entry name" value="GENERAL SECRETION PATHWAY PROTEIN G"/>
    <property type="match status" value="1"/>
</dbReference>
<dbReference type="InterPro" id="IPR000983">
    <property type="entry name" value="Bac_GSPG_pilin"/>
</dbReference>
<dbReference type="PROSITE" id="PS00409">
    <property type="entry name" value="PROKAR_NTER_METHYL"/>
    <property type="match status" value="1"/>
</dbReference>
<dbReference type="Gene3D" id="3.30.700.10">
    <property type="entry name" value="Glycoprotein, Type 4 Pilin"/>
    <property type="match status" value="1"/>
</dbReference>
<dbReference type="InterPro" id="IPR012902">
    <property type="entry name" value="N_methyl_site"/>
</dbReference>
<keyword evidence="2" id="KW-0812">Transmembrane</keyword>
<dbReference type="SUPFAM" id="SSF54523">
    <property type="entry name" value="Pili subunits"/>
    <property type="match status" value="1"/>
</dbReference>
<proteinExistence type="predicted"/>